<reference evidence="3" key="1">
    <citation type="journal article" date="2015" name="Nat. Genet.">
        <title>The genome and transcriptome of the zoonotic hookworm Ancylostoma ceylanicum identify infection-specific gene families.</title>
        <authorList>
            <person name="Schwarz E.M."/>
            <person name="Hu Y."/>
            <person name="Antoshechkin I."/>
            <person name="Miller M.M."/>
            <person name="Sternberg P.W."/>
            <person name="Aroian R.V."/>
        </authorList>
    </citation>
    <scope>NUCLEOTIDE SEQUENCE</scope>
    <source>
        <strain evidence="3">HY135</strain>
    </source>
</reference>
<organism evidence="2 3">
    <name type="scientific">Ancylostoma ceylanicum</name>
    <dbReference type="NCBI Taxonomy" id="53326"/>
    <lineage>
        <taxon>Eukaryota</taxon>
        <taxon>Metazoa</taxon>
        <taxon>Ecdysozoa</taxon>
        <taxon>Nematoda</taxon>
        <taxon>Chromadorea</taxon>
        <taxon>Rhabditida</taxon>
        <taxon>Rhabditina</taxon>
        <taxon>Rhabditomorpha</taxon>
        <taxon>Strongyloidea</taxon>
        <taxon>Ancylostomatidae</taxon>
        <taxon>Ancylostomatinae</taxon>
        <taxon>Ancylostoma</taxon>
    </lineage>
</organism>
<protein>
    <submittedName>
        <fullName evidence="2">Uncharacterized protein</fullName>
    </submittedName>
</protein>
<dbReference type="EMBL" id="JARK01001453">
    <property type="protein sequence ID" value="EYC00192.1"/>
    <property type="molecule type" value="Genomic_DNA"/>
</dbReference>
<accession>A0A016TBZ0</accession>
<evidence type="ECO:0000313" key="2">
    <source>
        <dbReference type="EMBL" id="EYC00192.1"/>
    </source>
</evidence>
<gene>
    <name evidence="2" type="primary">Acey_s0117.g660</name>
    <name evidence="2" type="ORF">Y032_0117g660</name>
</gene>
<dbReference type="Proteomes" id="UP000024635">
    <property type="component" value="Unassembled WGS sequence"/>
</dbReference>
<keyword evidence="1" id="KW-0812">Transmembrane</keyword>
<feature type="transmembrane region" description="Helical" evidence="1">
    <location>
        <begin position="39"/>
        <end position="60"/>
    </location>
</feature>
<keyword evidence="3" id="KW-1185">Reference proteome</keyword>
<evidence type="ECO:0000313" key="3">
    <source>
        <dbReference type="Proteomes" id="UP000024635"/>
    </source>
</evidence>
<comment type="caution">
    <text evidence="2">The sequence shown here is derived from an EMBL/GenBank/DDBJ whole genome shotgun (WGS) entry which is preliminary data.</text>
</comment>
<dbReference type="AlphaFoldDB" id="A0A016TBZ0"/>
<sequence>MGDCRGGKNQKDFPVVCVIRAIHSAIHAPVRPSVHNRSWVLCSVEVFLLPPSLATIWLLIKNSSGFPSDLTTVLIG</sequence>
<keyword evidence="1" id="KW-0472">Membrane</keyword>
<proteinExistence type="predicted"/>
<keyword evidence="1" id="KW-1133">Transmembrane helix</keyword>
<name>A0A016TBZ0_9BILA</name>
<evidence type="ECO:0000256" key="1">
    <source>
        <dbReference type="SAM" id="Phobius"/>
    </source>
</evidence>